<feature type="chain" id="PRO_5009581549" description="Kazal-like domain-containing protein" evidence="1">
    <location>
        <begin position="22"/>
        <end position="120"/>
    </location>
</feature>
<reference evidence="2 3" key="1">
    <citation type="journal article" date="2016" name="Nat. Commun.">
        <title>Thousands of microbial genomes shed light on interconnected biogeochemical processes in an aquifer system.</title>
        <authorList>
            <person name="Anantharaman K."/>
            <person name="Brown C.T."/>
            <person name="Hug L.A."/>
            <person name="Sharon I."/>
            <person name="Castelle C.J."/>
            <person name="Probst A.J."/>
            <person name="Thomas B.C."/>
            <person name="Singh A."/>
            <person name="Wilkins M.J."/>
            <person name="Karaoz U."/>
            <person name="Brodie E.L."/>
            <person name="Williams K.H."/>
            <person name="Hubbard S.S."/>
            <person name="Banfield J.F."/>
        </authorList>
    </citation>
    <scope>NUCLEOTIDE SEQUENCE [LARGE SCALE GENOMIC DNA]</scope>
</reference>
<evidence type="ECO:0008006" key="4">
    <source>
        <dbReference type="Google" id="ProtNLM"/>
    </source>
</evidence>
<sequence>MFKKIFIIIAASLLLSGCQNFTLNVSKVEDAVKQEQKKAADKTSAIIKCRELCLTEASNRDLNPGPCLSNEIIPDWVCDVAHSPRQDIDNLPENQCLAFKEGKARHYVEVDGNCEVIKSY</sequence>
<proteinExistence type="predicted"/>
<organism evidence="2 3">
    <name type="scientific">Candidatus Buchananbacteria bacterium RIFCSPHIGHO2_02_FULL_45_11b</name>
    <dbReference type="NCBI Taxonomy" id="1797541"/>
    <lineage>
        <taxon>Bacteria</taxon>
        <taxon>Candidatus Buchananiibacteriota</taxon>
    </lineage>
</organism>
<keyword evidence="1" id="KW-0732">Signal</keyword>
<accession>A0A1G1YG30</accession>
<dbReference type="AlphaFoldDB" id="A0A1G1YG30"/>
<feature type="signal peptide" evidence="1">
    <location>
        <begin position="1"/>
        <end position="21"/>
    </location>
</feature>
<gene>
    <name evidence="2" type="ORF">A3J65_00295</name>
</gene>
<evidence type="ECO:0000313" key="3">
    <source>
        <dbReference type="Proteomes" id="UP000178501"/>
    </source>
</evidence>
<name>A0A1G1YG30_9BACT</name>
<dbReference type="PROSITE" id="PS51257">
    <property type="entry name" value="PROKAR_LIPOPROTEIN"/>
    <property type="match status" value="1"/>
</dbReference>
<evidence type="ECO:0000313" key="2">
    <source>
        <dbReference type="EMBL" id="OGY50776.1"/>
    </source>
</evidence>
<dbReference type="EMBL" id="MHIK01000053">
    <property type="protein sequence ID" value="OGY50776.1"/>
    <property type="molecule type" value="Genomic_DNA"/>
</dbReference>
<protein>
    <recommendedName>
        <fullName evidence="4">Kazal-like domain-containing protein</fullName>
    </recommendedName>
</protein>
<evidence type="ECO:0000256" key="1">
    <source>
        <dbReference type="SAM" id="SignalP"/>
    </source>
</evidence>
<dbReference type="Proteomes" id="UP000178501">
    <property type="component" value="Unassembled WGS sequence"/>
</dbReference>
<comment type="caution">
    <text evidence="2">The sequence shown here is derived from an EMBL/GenBank/DDBJ whole genome shotgun (WGS) entry which is preliminary data.</text>
</comment>